<reference evidence="1" key="1">
    <citation type="submission" date="2021-08" db="EMBL/GenBank/DDBJ databases">
        <title>Complete genome sequence of Chryseobacterium sp strain PS-8.</title>
        <authorList>
            <person name="Das S.K."/>
        </authorList>
    </citation>
    <scope>NUCLEOTIDE SEQUENCE</scope>
    <source>
        <strain evidence="1">PS-8</strain>
    </source>
</reference>
<protein>
    <submittedName>
        <fullName evidence="1">Uncharacterized protein</fullName>
    </submittedName>
</protein>
<evidence type="ECO:0000313" key="1">
    <source>
        <dbReference type="EMBL" id="MCF2220485.1"/>
    </source>
</evidence>
<keyword evidence="2" id="KW-1185">Reference proteome</keyword>
<comment type="caution">
    <text evidence="1">The sequence shown here is derived from an EMBL/GenBank/DDBJ whole genome shotgun (WGS) entry which is preliminary data.</text>
</comment>
<proteinExistence type="predicted"/>
<name>A0ABS9C871_9FLAO</name>
<accession>A0ABS9C871</accession>
<gene>
    <name evidence="1" type="ORF">H9Q08_14450</name>
</gene>
<dbReference type="RefSeq" id="WP_235131906.1">
    <property type="nucleotide sequence ID" value="NZ_JACSGT010000001.1"/>
</dbReference>
<dbReference type="Proteomes" id="UP001430374">
    <property type="component" value="Unassembled WGS sequence"/>
</dbReference>
<sequence>MNKEKEKKELNKKIIVLEDSLSKSANVLLFKTDLQVNTDGTPISYHPFDLKGEKFSINNIGNAATVKRKNSSENLFMTKFSEGISAFEKFRDNNYEQLPDYDIVWDNVLIAETVNGKKIPCIIKTGEYKGYYSSATSLKNNLVGDKGECECNNQVNPLKIPAFVLPKGENLLKEQGVRVGDLLAIYNPATNVIVYGVINDEGPKEKIGEASVSMNMLLKNVTTLPKNKKYTYGLVIKEKVYVLIIPMSKEYKFSNEIYTKENIEERTKSILSEKFALLNENDLILLFKKFDKQMNK</sequence>
<dbReference type="EMBL" id="JACSGT010000001">
    <property type="protein sequence ID" value="MCF2220485.1"/>
    <property type="molecule type" value="Genomic_DNA"/>
</dbReference>
<evidence type="ECO:0000313" key="2">
    <source>
        <dbReference type="Proteomes" id="UP001430374"/>
    </source>
</evidence>
<organism evidence="1 2">
    <name type="scientific">Chryseobacterium indicum</name>
    <dbReference type="NCBI Taxonomy" id="2766954"/>
    <lineage>
        <taxon>Bacteria</taxon>
        <taxon>Pseudomonadati</taxon>
        <taxon>Bacteroidota</taxon>
        <taxon>Flavobacteriia</taxon>
        <taxon>Flavobacteriales</taxon>
        <taxon>Weeksellaceae</taxon>
        <taxon>Chryseobacterium group</taxon>
        <taxon>Chryseobacterium</taxon>
    </lineage>
</organism>